<dbReference type="PANTHER" id="PTHR43133:SF51">
    <property type="entry name" value="RNA POLYMERASE SIGMA FACTOR"/>
    <property type="match status" value="1"/>
</dbReference>
<dbReference type="GO" id="GO:0016987">
    <property type="term" value="F:sigma factor activity"/>
    <property type="evidence" value="ECO:0007669"/>
    <property type="project" value="UniProtKB-KW"/>
</dbReference>
<evidence type="ECO:0000313" key="8">
    <source>
        <dbReference type="EMBL" id="APW59592.1"/>
    </source>
</evidence>
<keyword evidence="4" id="KW-0804">Transcription</keyword>
<dbReference type="EMBL" id="CP019082">
    <property type="protein sequence ID" value="APW59592.1"/>
    <property type="molecule type" value="Genomic_DNA"/>
</dbReference>
<evidence type="ECO:0000313" key="9">
    <source>
        <dbReference type="Proteomes" id="UP000186309"/>
    </source>
</evidence>
<dbReference type="InterPro" id="IPR013784">
    <property type="entry name" value="Carb-bd-like_fold"/>
</dbReference>
<dbReference type="InterPro" id="IPR036388">
    <property type="entry name" value="WH-like_DNA-bd_sf"/>
</dbReference>
<dbReference type="Proteomes" id="UP000186309">
    <property type="component" value="Chromosome"/>
</dbReference>
<dbReference type="InterPro" id="IPR014284">
    <property type="entry name" value="RNA_pol_sigma-70_dom"/>
</dbReference>
<reference evidence="9" key="1">
    <citation type="submission" date="2016-12" db="EMBL/GenBank/DDBJ databases">
        <title>Comparative genomics of four Isosphaeraceae planctomycetes: a common pool of plasmids and glycoside hydrolase genes.</title>
        <authorList>
            <person name="Ivanova A."/>
        </authorList>
    </citation>
    <scope>NUCLEOTIDE SEQUENCE [LARGE SCALE GENOMIC DNA]</scope>
    <source>
        <strain evidence="9">PX4</strain>
    </source>
</reference>
<dbReference type="InterPro" id="IPR008969">
    <property type="entry name" value="CarboxyPept-like_regulatory"/>
</dbReference>
<evidence type="ECO:0000256" key="5">
    <source>
        <dbReference type="SAM" id="MobiDB-lite"/>
    </source>
</evidence>
<feature type="domain" description="RNA polymerase sigma-70 region 2" evidence="6">
    <location>
        <begin position="50"/>
        <end position="117"/>
    </location>
</feature>
<protein>
    <submittedName>
        <fullName evidence="8">ECF RNA polymerase sigma factor SigE</fullName>
    </submittedName>
</protein>
<gene>
    <name evidence="8" type="primary">sigE_3</name>
    <name evidence="8" type="ORF">BSF38_01019</name>
</gene>
<dbReference type="AlphaFoldDB" id="A0A1U7CKY1"/>
<evidence type="ECO:0000259" key="6">
    <source>
        <dbReference type="Pfam" id="PF04542"/>
    </source>
</evidence>
<dbReference type="CDD" id="cd06171">
    <property type="entry name" value="Sigma70_r4"/>
    <property type="match status" value="1"/>
</dbReference>
<dbReference type="InterPro" id="IPR039425">
    <property type="entry name" value="RNA_pol_sigma-70-like"/>
</dbReference>
<evidence type="ECO:0000256" key="1">
    <source>
        <dbReference type="ARBA" id="ARBA00010641"/>
    </source>
</evidence>
<dbReference type="Pfam" id="PF04542">
    <property type="entry name" value="Sigma70_r2"/>
    <property type="match status" value="1"/>
</dbReference>
<dbReference type="InterPro" id="IPR013325">
    <property type="entry name" value="RNA_pol_sigma_r2"/>
</dbReference>
<dbReference type="GO" id="GO:0003677">
    <property type="term" value="F:DNA binding"/>
    <property type="evidence" value="ECO:0007669"/>
    <property type="project" value="InterPro"/>
</dbReference>
<dbReference type="InterPro" id="IPR013249">
    <property type="entry name" value="RNA_pol_sigma70_r4_t2"/>
</dbReference>
<proteinExistence type="inferred from homology"/>
<dbReference type="SUPFAM" id="SSF88946">
    <property type="entry name" value="Sigma2 domain of RNA polymerase sigma factors"/>
    <property type="match status" value="1"/>
</dbReference>
<evidence type="ECO:0000256" key="3">
    <source>
        <dbReference type="ARBA" id="ARBA00023082"/>
    </source>
</evidence>
<dbReference type="InterPro" id="IPR013324">
    <property type="entry name" value="RNA_pol_sigma_r3/r4-like"/>
</dbReference>
<dbReference type="SUPFAM" id="SSF88659">
    <property type="entry name" value="Sigma3 and sigma4 domains of RNA polymerase sigma factors"/>
    <property type="match status" value="1"/>
</dbReference>
<accession>A0A1U7CKY1</accession>
<keyword evidence="3" id="KW-0731">Sigma factor</keyword>
<dbReference type="OrthoDB" id="280776at2"/>
<dbReference type="Gene3D" id="2.60.130.10">
    <property type="entry name" value="Aromatic compound dioxygenase"/>
    <property type="match status" value="1"/>
</dbReference>
<keyword evidence="2" id="KW-0805">Transcription regulation</keyword>
<dbReference type="KEGG" id="pbor:BSF38_01019"/>
<dbReference type="NCBIfam" id="TIGR02937">
    <property type="entry name" value="sigma70-ECF"/>
    <property type="match status" value="1"/>
</dbReference>
<comment type="similarity">
    <text evidence="1">Belongs to the sigma-70 factor family. ECF subfamily.</text>
</comment>
<dbReference type="Gene3D" id="1.10.1740.10">
    <property type="match status" value="1"/>
</dbReference>
<dbReference type="InterPro" id="IPR007627">
    <property type="entry name" value="RNA_pol_sigma70_r2"/>
</dbReference>
<sequence>MTRIHQDVRLVEQMETLFHAGSLGGLSDGALLDRFQARQVAGAEAAFAELVKRHGPMVFGTCRRILADPHLAEDALQATFLVLARRAGSVRNRETLGGWLHRVACRIAWRSRKRADRRRAKEEAMVEEIAAKAVDRADDSELRSILDQEIDRLRDVQRLPVVLCCLQGLSHEEASQRLCWPLGTVKSRLARGREKLQSRLIRRGVAPALAATVLTGGMQATEAAAISSALVKSTAALAWKASFAAAGASAAVATLVGEELGSVLAIKLKIGAAVVTTGLAVAAVGFFGPGALSQKPRGEDSPKPAVIQNEARKPDPPAIDSTLSASGRVLDAAGRPIAGARVYLREWTASRLGRVDFARRDKLLPGEIINDALAERTTDADGRFEFTEVLASGIPRVLYTGETVYPCDVVALASGRGLAWLPLKPHHLTVPITLTLGEEGIIRGKLVEPGGNPVAGASILITALGALDQPDGDERDTENRMDLRWSGFLGVKTGADGRFIVRGLSREMAVTLIVAEPQHERLVVYAATEPPPSQATAQQNPSREAGKLADPELLRGDFTLTIRVADHVLNGRVVFEADDKPAPNAQLNYVMKSATRVFGAAKLDAEGKFRIEGLVPGTVVLRALNPQADAVPADVEVSIPETPKESEYTLVLPRGLVVRGRVVDGASGQGVGNVDVRYIPEPQHGRKGSPFGLDCRTDFNGRYRMVVPAGRGAAEVFGVPREFDHPLRGDVGDPPNPSYSRQAEGEAGQTIELADIPLNRLREAVIRVVSPDGRPVRNAEVSLLDSAYTSGGTDKGRTDAEGRYRTRGLQSGQSATVDVVGPDGLQGGTAEITRIDAPGKKTGEIEVRLSPLGSLSGRVLGDDGVPLPEARMTLFRNVRYAEQSDPSFGKAVDVGCQVAGDGSYSFKRLIPGGVFSIRVEVDGHATATSADVKVKPGEDARFEDFRLPFSDQEITGVVVDPRGKPLAGVTATYERDHRGPVLYAPNGAVWFQNTDASGRFHLTGLPRGAKRIMAYRNEGTERNIRNLKRADVAEGQKDIRIELPDVNERLRGIE</sequence>
<dbReference type="GO" id="GO:0016702">
    <property type="term" value="F:oxidoreductase activity, acting on single donors with incorporation of molecular oxygen, incorporation of two atoms of oxygen"/>
    <property type="evidence" value="ECO:0007669"/>
    <property type="project" value="InterPro"/>
</dbReference>
<dbReference type="STRING" id="1387353.BSF38_01019"/>
<organism evidence="8 9">
    <name type="scientific">Paludisphaera borealis</name>
    <dbReference type="NCBI Taxonomy" id="1387353"/>
    <lineage>
        <taxon>Bacteria</taxon>
        <taxon>Pseudomonadati</taxon>
        <taxon>Planctomycetota</taxon>
        <taxon>Planctomycetia</taxon>
        <taxon>Isosphaerales</taxon>
        <taxon>Isosphaeraceae</taxon>
        <taxon>Paludisphaera</taxon>
    </lineage>
</organism>
<feature type="region of interest" description="Disordered" evidence="5">
    <location>
        <begin position="806"/>
        <end position="825"/>
    </location>
</feature>
<evidence type="ECO:0000256" key="4">
    <source>
        <dbReference type="ARBA" id="ARBA00023163"/>
    </source>
</evidence>
<dbReference type="Pfam" id="PF08281">
    <property type="entry name" value="Sigma70_r4_2"/>
    <property type="match status" value="1"/>
</dbReference>
<dbReference type="SUPFAM" id="SSF49464">
    <property type="entry name" value="Carboxypeptidase regulatory domain-like"/>
    <property type="match status" value="1"/>
</dbReference>
<dbReference type="SUPFAM" id="SSF49452">
    <property type="entry name" value="Starch-binding domain-like"/>
    <property type="match status" value="2"/>
</dbReference>
<keyword evidence="9" id="KW-1185">Reference proteome</keyword>
<dbReference type="GO" id="GO:0030246">
    <property type="term" value="F:carbohydrate binding"/>
    <property type="evidence" value="ECO:0007669"/>
    <property type="project" value="InterPro"/>
</dbReference>
<evidence type="ECO:0000259" key="7">
    <source>
        <dbReference type="Pfam" id="PF08281"/>
    </source>
</evidence>
<dbReference type="PANTHER" id="PTHR43133">
    <property type="entry name" value="RNA POLYMERASE ECF-TYPE SIGMA FACTO"/>
    <property type="match status" value="1"/>
</dbReference>
<feature type="domain" description="RNA polymerase sigma factor 70 region 4 type 2" evidence="7">
    <location>
        <begin position="145"/>
        <end position="196"/>
    </location>
</feature>
<dbReference type="GO" id="GO:0005506">
    <property type="term" value="F:iron ion binding"/>
    <property type="evidence" value="ECO:0007669"/>
    <property type="project" value="InterPro"/>
</dbReference>
<dbReference type="GO" id="GO:0006352">
    <property type="term" value="P:DNA-templated transcription initiation"/>
    <property type="evidence" value="ECO:0007669"/>
    <property type="project" value="InterPro"/>
</dbReference>
<dbReference type="InterPro" id="IPR015889">
    <property type="entry name" value="Intradiol_dOase_core"/>
</dbReference>
<name>A0A1U7CKY1_9BACT</name>
<feature type="region of interest" description="Disordered" evidence="5">
    <location>
        <begin position="726"/>
        <end position="746"/>
    </location>
</feature>
<evidence type="ECO:0000256" key="2">
    <source>
        <dbReference type="ARBA" id="ARBA00023015"/>
    </source>
</evidence>
<feature type="region of interest" description="Disordered" evidence="5">
    <location>
        <begin position="293"/>
        <end position="320"/>
    </location>
</feature>
<dbReference type="Gene3D" id="1.10.10.10">
    <property type="entry name" value="Winged helix-like DNA-binding domain superfamily/Winged helix DNA-binding domain"/>
    <property type="match status" value="1"/>
</dbReference>